<dbReference type="SUPFAM" id="SSF82199">
    <property type="entry name" value="SET domain"/>
    <property type="match status" value="1"/>
</dbReference>
<sequence length="656" mass="73419">MVVEQPQCGLYVAESTIPHAGLGMYAGRGYPRGSLLGSGDMAVISVSVDQHVSPADDPQAGGSWLAGLETTMTVDAGLPSNGPSDCVSPWHLPFTLTGLDCRPVQTSACSHTGIHRPLPTAMPNCHFSLNNVDEHNVRFDDAEVPFDSPGRGAYTPWIDRTSTAALDIDAGSELFVSYGEAWFSGRVDELGIIPVGRHYAKAERFMGRYADFAGRVREKSERGTTPGRVESAQSDLWDVIRNFPYETGQRNALPRHYDGAVRVAEDGKSIKAVEREQSIRPMEYLERRGKCADNLRGGTSSIPHAGHGAFATRRIERGGLVAPAPVVHFPHSEYFEMYDVLPGLRVNDTAVRDEGKPLGKQLLLNYCFGHPNSTMLLFPYGSGVGYINHHSEDYNAEVRWARDFDFFHNKDWLNRSLDELKFEWRASLMLEYIALRDIEEGEEVLIDYGKEWSDAWEAHRKDWVPPSAEDLAGEVDFYSREDEDTVSTDEYDSAHPVLPTQDELLSDPRPASVEQMCYVNLNHLAAYLHEPETTPKFEREYGDVAVLDGDDDDEGHSHPCAVVDREYVGGGRTSRRGYSYTVRIETVKRSRHLTRGDFAVEETHFITDVPRDAFFFAWRGYGDGVDGTTRRAFRHPMMLPDAIFPEAWRNGNESLT</sequence>
<dbReference type="Proteomes" id="UP000266841">
    <property type="component" value="Unassembled WGS sequence"/>
</dbReference>
<dbReference type="eggNOG" id="ENOG502SHTT">
    <property type="taxonomic scope" value="Eukaryota"/>
</dbReference>
<dbReference type="InterPro" id="IPR046341">
    <property type="entry name" value="SET_dom_sf"/>
</dbReference>
<dbReference type="AlphaFoldDB" id="K0SWC7"/>
<gene>
    <name evidence="2" type="ORF">THAOC_13871</name>
</gene>
<dbReference type="OMA" id="DAAINCH"/>
<dbReference type="PROSITE" id="PS50280">
    <property type="entry name" value="SET"/>
    <property type="match status" value="1"/>
</dbReference>
<evidence type="ECO:0000313" key="3">
    <source>
        <dbReference type="Proteomes" id="UP000266841"/>
    </source>
</evidence>
<accession>K0SWC7</accession>
<evidence type="ECO:0000259" key="1">
    <source>
        <dbReference type="PROSITE" id="PS50280"/>
    </source>
</evidence>
<comment type="caution">
    <text evidence="2">The sequence shown here is derived from an EMBL/GenBank/DDBJ whole genome shotgun (WGS) entry which is preliminary data.</text>
</comment>
<keyword evidence="3" id="KW-1185">Reference proteome</keyword>
<name>K0SWC7_THAOC</name>
<dbReference type="EMBL" id="AGNL01016047">
    <property type="protein sequence ID" value="EJK65286.1"/>
    <property type="molecule type" value="Genomic_DNA"/>
</dbReference>
<proteinExistence type="predicted"/>
<organism evidence="2 3">
    <name type="scientific">Thalassiosira oceanica</name>
    <name type="common">Marine diatom</name>
    <dbReference type="NCBI Taxonomy" id="159749"/>
    <lineage>
        <taxon>Eukaryota</taxon>
        <taxon>Sar</taxon>
        <taxon>Stramenopiles</taxon>
        <taxon>Ochrophyta</taxon>
        <taxon>Bacillariophyta</taxon>
        <taxon>Coscinodiscophyceae</taxon>
        <taxon>Thalassiosirophycidae</taxon>
        <taxon>Thalassiosirales</taxon>
        <taxon>Thalassiosiraceae</taxon>
        <taxon>Thalassiosira</taxon>
    </lineage>
</organism>
<feature type="domain" description="SET" evidence="1">
    <location>
        <begin position="293"/>
        <end position="449"/>
    </location>
</feature>
<dbReference type="Pfam" id="PF00856">
    <property type="entry name" value="SET"/>
    <property type="match status" value="1"/>
</dbReference>
<reference evidence="2 3" key="1">
    <citation type="journal article" date="2012" name="Genome Biol.">
        <title>Genome and low-iron response of an oceanic diatom adapted to chronic iron limitation.</title>
        <authorList>
            <person name="Lommer M."/>
            <person name="Specht M."/>
            <person name="Roy A.S."/>
            <person name="Kraemer L."/>
            <person name="Andreson R."/>
            <person name="Gutowska M.A."/>
            <person name="Wolf J."/>
            <person name="Bergner S.V."/>
            <person name="Schilhabel M.B."/>
            <person name="Klostermeier U.C."/>
            <person name="Beiko R.G."/>
            <person name="Rosenstiel P."/>
            <person name="Hippler M."/>
            <person name="Laroche J."/>
        </authorList>
    </citation>
    <scope>NUCLEOTIDE SEQUENCE [LARGE SCALE GENOMIC DNA]</scope>
    <source>
        <strain evidence="2 3">CCMP1005</strain>
    </source>
</reference>
<dbReference type="OrthoDB" id="3180714at2759"/>
<dbReference type="InterPro" id="IPR001214">
    <property type="entry name" value="SET_dom"/>
</dbReference>
<dbReference type="Gene3D" id="2.170.270.10">
    <property type="entry name" value="SET domain"/>
    <property type="match status" value="1"/>
</dbReference>
<evidence type="ECO:0000313" key="2">
    <source>
        <dbReference type="EMBL" id="EJK65286.1"/>
    </source>
</evidence>
<protein>
    <recommendedName>
        <fullName evidence="1">SET domain-containing protein</fullName>
    </recommendedName>
</protein>